<dbReference type="AlphaFoldDB" id="A0A6S7IBX2"/>
<comment type="caution">
    <text evidence="1">The sequence shown here is derived from an EMBL/GenBank/DDBJ whole genome shotgun (WGS) entry which is preliminary data.</text>
</comment>
<reference evidence="1" key="1">
    <citation type="submission" date="2020-04" db="EMBL/GenBank/DDBJ databases">
        <authorList>
            <person name="Alioto T."/>
            <person name="Alioto T."/>
            <person name="Gomez Garrido J."/>
        </authorList>
    </citation>
    <scope>NUCLEOTIDE SEQUENCE</scope>
    <source>
        <strain evidence="1">A484AB</strain>
    </source>
</reference>
<keyword evidence="2" id="KW-1185">Reference proteome</keyword>
<evidence type="ECO:0000313" key="1">
    <source>
        <dbReference type="EMBL" id="CAB4016415.1"/>
    </source>
</evidence>
<dbReference type="EMBL" id="CACRXK020009108">
    <property type="protein sequence ID" value="CAB4016415.1"/>
    <property type="molecule type" value="Genomic_DNA"/>
</dbReference>
<proteinExistence type="predicted"/>
<evidence type="ECO:0000313" key="2">
    <source>
        <dbReference type="Proteomes" id="UP001152795"/>
    </source>
</evidence>
<sequence length="168" mass="19139">MVYERGDVLQECLEALSLDKDLRTKWMNLVGPNWDLEASIIVLQRIVTFFVKSKQQIFREKEGLKPNKNSVSLRREIMKPKGSKIKTKSVVDSEISKMRAAGETSESFAGFLHHLCTLQLPAQHILLNQLTGKELAKLLKSLGKPSYQGKKKEKQVLYVIDTLKNKDV</sequence>
<dbReference type="Proteomes" id="UP001152795">
    <property type="component" value="Unassembled WGS sequence"/>
</dbReference>
<protein>
    <submittedName>
        <fullName evidence="1">Uncharacterized protein</fullName>
    </submittedName>
</protein>
<gene>
    <name evidence="1" type="ORF">PACLA_8A075718</name>
</gene>
<name>A0A6S7IBX2_PARCT</name>
<accession>A0A6S7IBX2</accession>
<organism evidence="1 2">
    <name type="scientific">Paramuricea clavata</name>
    <name type="common">Red gorgonian</name>
    <name type="synonym">Violescent sea-whip</name>
    <dbReference type="NCBI Taxonomy" id="317549"/>
    <lineage>
        <taxon>Eukaryota</taxon>
        <taxon>Metazoa</taxon>
        <taxon>Cnidaria</taxon>
        <taxon>Anthozoa</taxon>
        <taxon>Octocorallia</taxon>
        <taxon>Malacalcyonacea</taxon>
        <taxon>Plexauridae</taxon>
        <taxon>Paramuricea</taxon>
    </lineage>
</organism>
<dbReference type="OrthoDB" id="5979845at2759"/>